<dbReference type="EMBL" id="BAABJH010000002">
    <property type="protein sequence ID" value="GAA4892847.1"/>
    <property type="molecule type" value="Genomic_DNA"/>
</dbReference>
<evidence type="ECO:0000313" key="2">
    <source>
        <dbReference type="Proteomes" id="UP001500433"/>
    </source>
</evidence>
<reference evidence="2" key="1">
    <citation type="journal article" date="2019" name="Int. J. Syst. Evol. Microbiol.">
        <title>The Global Catalogue of Microorganisms (GCM) 10K type strain sequencing project: providing services to taxonomists for standard genome sequencing and annotation.</title>
        <authorList>
            <consortium name="The Broad Institute Genomics Platform"/>
            <consortium name="The Broad Institute Genome Sequencing Center for Infectious Disease"/>
            <person name="Wu L."/>
            <person name="Ma J."/>
        </authorList>
    </citation>
    <scope>NUCLEOTIDE SEQUENCE [LARGE SCALE GENOMIC DNA]</scope>
    <source>
        <strain evidence="2">JCM 18274</strain>
    </source>
</reference>
<evidence type="ECO:0008006" key="3">
    <source>
        <dbReference type="Google" id="ProtNLM"/>
    </source>
</evidence>
<protein>
    <recommendedName>
        <fullName evidence="3">Secreted protein</fullName>
    </recommendedName>
</protein>
<sequence length="68" mass="8090">MIFVIRILLTLKISTLFFGCFKDFVCALIGGIINNATIQKVRMPNAFFENFMCKELINSWYKYKNYFF</sequence>
<comment type="caution">
    <text evidence="1">The sequence shown here is derived from an EMBL/GenBank/DDBJ whole genome shotgun (WGS) entry which is preliminary data.</text>
</comment>
<keyword evidence="2" id="KW-1185">Reference proteome</keyword>
<accession>A0ABP9F2I2</accession>
<name>A0ABP9F2I2_9FLAO</name>
<gene>
    <name evidence="1" type="ORF">GCM10023311_16580</name>
</gene>
<proteinExistence type="predicted"/>
<evidence type="ECO:0000313" key="1">
    <source>
        <dbReference type="EMBL" id="GAA4892847.1"/>
    </source>
</evidence>
<organism evidence="1 2">
    <name type="scientific">Flaviramulus aquimarinus</name>
    <dbReference type="NCBI Taxonomy" id="1170456"/>
    <lineage>
        <taxon>Bacteria</taxon>
        <taxon>Pseudomonadati</taxon>
        <taxon>Bacteroidota</taxon>
        <taxon>Flavobacteriia</taxon>
        <taxon>Flavobacteriales</taxon>
        <taxon>Flavobacteriaceae</taxon>
        <taxon>Flaviramulus</taxon>
    </lineage>
</organism>
<dbReference type="Proteomes" id="UP001500433">
    <property type="component" value="Unassembled WGS sequence"/>
</dbReference>